<gene>
    <name evidence="1" type="ORF">K469DRAFT_709212</name>
</gene>
<proteinExistence type="predicted"/>
<accession>A0A6A6E2U2</accession>
<organism evidence="1 2">
    <name type="scientific">Zopfia rhizophila CBS 207.26</name>
    <dbReference type="NCBI Taxonomy" id="1314779"/>
    <lineage>
        <taxon>Eukaryota</taxon>
        <taxon>Fungi</taxon>
        <taxon>Dikarya</taxon>
        <taxon>Ascomycota</taxon>
        <taxon>Pezizomycotina</taxon>
        <taxon>Dothideomycetes</taxon>
        <taxon>Dothideomycetes incertae sedis</taxon>
        <taxon>Zopfiaceae</taxon>
        <taxon>Zopfia</taxon>
    </lineage>
</organism>
<reference evidence="1" key="1">
    <citation type="journal article" date="2020" name="Stud. Mycol.">
        <title>101 Dothideomycetes genomes: a test case for predicting lifestyles and emergence of pathogens.</title>
        <authorList>
            <person name="Haridas S."/>
            <person name="Albert R."/>
            <person name="Binder M."/>
            <person name="Bloem J."/>
            <person name="Labutti K."/>
            <person name="Salamov A."/>
            <person name="Andreopoulos B."/>
            <person name="Baker S."/>
            <person name="Barry K."/>
            <person name="Bills G."/>
            <person name="Bluhm B."/>
            <person name="Cannon C."/>
            <person name="Castanera R."/>
            <person name="Culley D."/>
            <person name="Daum C."/>
            <person name="Ezra D."/>
            <person name="Gonzalez J."/>
            <person name="Henrissat B."/>
            <person name="Kuo A."/>
            <person name="Liang C."/>
            <person name="Lipzen A."/>
            <person name="Lutzoni F."/>
            <person name="Magnuson J."/>
            <person name="Mondo S."/>
            <person name="Nolan M."/>
            <person name="Ohm R."/>
            <person name="Pangilinan J."/>
            <person name="Park H.-J."/>
            <person name="Ramirez L."/>
            <person name="Alfaro M."/>
            <person name="Sun H."/>
            <person name="Tritt A."/>
            <person name="Yoshinaga Y."/>
            <person name="Zwiers L.-H."/>
            <person name="Turgeon B."/>
            <person name="Goodwin S."/>
            <person name="Spatafora J."/>
            <person name="Crous P."/>
            <person name="Grigoriev I."/>
        </authorList>
    </citation>
    <scope>NUCLEOTIDE SEQUENCE</scope>
    <source>
        <strain evidence="1">CBS 207.26</strain>
    </source>
</reference>
<evidence type="ECO:0000313" key="2">
    <source>
        <dbReference type="Proteomes" id="UP000800200"/>
    </source>
</evidence>
<keyword evidence="2" id="KW-1185">Reference proteome</keyword>
<evidence type="ECO:0000313" key="1">
    <source>
        <dbReference type="EMBL" id="KAF2184450.1"/>
    </source>
</evidence>
<sequence>MPLVYGKKKDAAFLSCRANAVRGSFRLGAGTNLTPVMCNFKTYLSGECSGSRSCINSLQSMANTGQHQDVKTRAVNMPSVKIPQKLQVIEDRYIDAEKLADLLENKFGVHQFTIRYKFNKWYIEAPEILDEASLEQCEIQY</sequence>
<protein>
    <submittedName>
        <fullName evidence="1">Uncharacterized protein</fullName>
    </submittedName>
</protein>
<dbReference type="AlphaFoldDB" id="A0A6A6E2U2"/>
<dbReference type="OrthoDB" id="3783539at2759"/>
<dbReference type="Proteomes" id="UP000800200">
    <property type="component" value="Unassembled WGS sequence"/>
</dbReference>
<dbReference type="EMBL" id="ML994638">
    <property type="protein sequence ID" value="KAF2184450.1"/>
    <property type="molecule type" value="Genomic_DNA"/>
</dbReference>
<name>A0A6A6E2U2_9PEZI</name>